<gene>
    <name evidence="1" type="ORF">DXM27_01115</name>
</gene>
<name>A0AA88F290_RHIRH</name>
<dbReference type="AlphaFoldDB" id="A0AA88F290"/>
<dbReference type="RefSeq" id="WP_149897425.1">
    <property type="nucleotide sequence ID" value="NZ_QRFF01000001.1"/>
</dbReference>
<proteinExistence type="predicted"/>
<accession>A0AA88F290</accession>
<organism evidence="1 2">
    <name type="scientific">Rhizobium rhizogenes</name>
    <name type="common">Agrobacterium rhizogenes</name>
    <dbReference type="NCBI Taxonomy" id="359"/>
    <lineage>
        <taxon>Bacteria</taxon>
        <taxon>Pseudomonadati</taxon>
        <taxon>Pseudomonadota</taxon>
        <taxon>Alphaproteobacteria</taxon>
        <taxon>Hyphomicrobiales</taxon>
        <taxon>Rhizobiaceae</taxon>
        <taxon>Rhizobium/Agrobacterium group</taxon>
        <taxon>Rhizobium</taxon>
    </lineage>
</organism>
<comment type="caution">
    <text evidence="1">The sequence shown here is derived from an EMBL/GenBank/DDBJ whole genome shotgun (WGS) entry which is preliminary data.</text>
</comment>
<reference evidence="1 2" key="1">
    <citation type="submission" date="2018-08" db="EMBL/GenBank/DDBJ databases">
        <title>Crown Gall in kiwifruit.</title>
        <authorList>
            <person name="Visnovsky S.B."/>
            <person name="Pitman A.R."/>
        </authorList>
    </citation>
    <scope>NUCLEOTIDE SEQUENCE [LARGE SCALE GENOMIC DNA]</scope>
    <source>
        <strain evidence="1 2">SBV_302_78_2</strain>
    </source>
</reference>
<evidence type="ECO:0000313" key="1">
    <source>
        <dbReference type="EMBL" id="KAA3503939.1"/>
    </source>
</evidence>
<protein>
    <submittedName>
        <fullName evidence="1">Uncharacterized protein</fullName>
    </submittedName>
</protein>
<dbReference type="EMBL" id="QRFF01000001">
    <property type="protein sequence ID" value="KAA3503939.1"/>
    <property type="molecule type" value="Genomic_DNA"/>
</dbReference>
<dbReference type="Proteomes" id="UP000473658">
    <property type="component" value="Unassembled WGS sequence"/>
</dbReference>
<sequence length="130" mass="14792">MTHSHHTIMPAGKIPAEYREDIRIWSNKHRNPSYPDDQVTLHQCVALFYADPRRPSIRQLHKALCEMLDRDGFLSGGSAVHPKLSEFRKLVLTLPTKFVDDMRYGPTWNIWDVLASAAEVGGASETTYVN</sequence>
<evidence type="ECO:0000313" key="2">
    <source>
        <dbReference type="Proteomes" id="UP000473658"/>
    </source>
</evidence>